<organism evidence="1 2">
    <name type="scientific">Spiroplasma alleghenense</name>
    <dbReference type="NCBI Taxonomy" id="216931"/>
    <lineage>
        <taxon>Bacteria</taxon>
        <taxon>Bacillati</taxon>
        <taxon>Mycoplasmatota</taxon>
        <taxon>Mollicutes</taxon>
        <taxon>Entomoplasmatales</taxon>
        <taxon>Spiroplasmataceae</taxon>
        <taxon>Spiroplasma</taxon>
    </lineage>
</organism>
<evidence type="ECO:0000313" key="1">
    <source>
        <dbReference type="EMBL" id="AXK51673.1"/>
    </source>
</evidence>
<dbReference type="KEGG" id="salx:SALLE_v1c10030"/>
<dbReference type="Pfam" id="PF05215">
    <property type="entry name" value="Spiralin"/>
    <property type="match status" value="2"/>
</dbReference>
<accession>A0A345Z4Z4</accession>
<dbReference type="InterPro" id="IPR007880">
    <property type="entry name" value="Spiralin"/>
</dbReference>
<dbReference type="Proteomes" id="UP000254792">
    <property type="component" value="Chromosome"/>
</dbReference>
<dbReference type="RefSeq" id="WP_115558564.1">
    <property type="nucleotide sequence ID" value="NZ_CP031376.1"/>
</dbReference>
<dbReference type="AlphaFoldDB" id="A0A345Z4Z4"/>
<proteinExistence type="predicted"/>
<reference evidence="1 2" key="1">
    <citation type="submission" date="2018-07" db="EMBL/GenBank/DDBJ databases">
        <title>Complete genome sequence of Spiroplasma alleghenense PLHS-1 (ATCC 51752).</title>
        <authorList>
            <person name="Chou L."/>
            <person name="Lee T.-Y."/>
            <person name="Tsai Y.-M."/>
            <person name="Kuo C.-H."/>
        </authorList>
    </citation>
    <scope>NUCLEOTIDE SEQUENCE [LARGE SCALE GENOMIC DNA]</scope>
    <source>
        <strain evidence="1 2">PLHS-1</strain>
    </source>
</reference>
<name>A0A345Z4Z4_9MOLU</name>
<dbReference type="GO" id="GO:0016020">
    <property type="term" value="C:membrane"/>
    <property type="evidence" value="ECO:0007669"/>
    <property type="project" value="InterPro"/>
</dbReference>
<evidence type="ECO:0000313" key="2">
    <source>
        <dbReference type="Proteomes" id="UP000254792"/>
    </source>
</evidence>
<dbReference type="OrthoDB" id="390601at2"/>
<protein>
    <submittedName>
        <fullName evidence="1">Uncharacterized protein</fullName>
    </submittedName>
</protein>
<sequence length="627" mass="72695">MKKFCKLLCLASIMEISVLNVVSCSENKIIFEEETDMLNMADIENKIKDPVPNELKLVYINEVKKIFSNFNSKLEIEKNYKIIVTGDFDDFRVGDQVYIKPVEENGEIFGKIINKSVNFLSIAQFQLDLESVIPVPGEEKSKFEKILIDRVEDWILGSKFCKDFYFEFKMQKELIFSKGDVITILSIPSSDFLTGSALLKINIFDINDIDYDNVKPLINEEIDDVIIRIEQKISDYVFESEIGVDFKISHFSENKKIRDGDVIEIKVLPSSRLLIGVPIKFKIETFNLIDLKSEIGKIDFSFKTNIDLFLQSVDLEILTKVPKARRGIDYKIECNNQYEFFIPGDEIEISIFENSHYLVGEPLRFQIPQIDLSILEDSLREIEIIPGLTKYDEFKSEVDFVLNSFSPYHDITDEIKIFKSDSDEIIYSDTTIKIEPKKDSIFFKNDSDMIEIKNSYLKVDEIYEFISPIINLSAGSNFKMIKDLIIDLLKTSTRYSTLKIDVDYEVTWSSVDEYLKLEDSFGIKANKDSRLLVGEPVDWFATEFEIEKLILELQKIELSPENSDLENNKIIKDCILINASFMKENVDYKIEWSSSPEKNIERGTKDLNITFYSGKWIEKETILEINL</sequence>
<gene>
    <name evidence="1" type="ORF">SALLE_v1c10030</name>
</gene>
<dbReference type="EMBL" id="CP031376">
    <property type="protein sequence ID" value="AXK51673.1"/>
    <property type="molecule type" value="Genomic_DNA"/>
</dbReference>
<keyword evidence="2" id="KW-1185">Reference proteome</keyword>